<dbReference type="PANTHER" id="PTHR34686:SF1">
    <property type="entry name" value="MATERNAL EFFECT EMBRYO ARREST 59"/>
    <property type="match status" value="1"/>
</dbReference>
<gene>
    <name evidence="2" type="ORF">QN277_003284</name>
</gene>
<sequence>MVGQWWATKPSRSDEVLDADEQERIADQIRQQFDSVAPKRPAKPNRSEPDPDASLDQSSTVVSDNIPELLKFQSFQSQPHAVISDEPPKDAADEFVETEYYKELSSIDKQHHMTGSGFIRVESVGGDGLNFQNSQIINGGGTKIPEYKSNPATNDWIPNTDEHKVFVSTKPNRSDSS</sequence>
<evidence type="ECO:0000256" key="1">
    <source>
        <dbReference type="SAM" id="MobiDB-lite"/>
    </source>
</evidence>
<organism evidence="2 3">
    <name type="scientific">Acacia crassicarpa</name>
    <name type="common">northern wattle</name>
    <dbReference type="NCBI Taxonomy" id="499986"/>
    <lineage>
        <taxon>Eukaryota</taxon>
        <taxon>Viridiplantae</taxon>
        <taxon>Streptophyta</taxon>
        <taxon>Embryophyta</taxon>
        <taxon>Tracheophyta</taxon>
        <taxon>Spermatophyta</taxon>
        <taxon>Magnoliopsida</taxon>
        <taxon>eudicotyledons</taxon>
        <taxon>Gunneridae</taxon>
        <taxon>Pentapetalae</taxon>
        <taxon>rosids</taxon>
        <taxon>fabids</taxon>
        <taxon>Fabales</taxon>
        <taxon>Fabaceae</taxon>
        <taxon>Caesalpinioideae</taxon>
        <taxon>mimosoid clade</taxon>
        <taxon>Acacieae</taxon>
        <taxon>Acacia</taxon>
    </lineage>
</organism>
<dbReference type="AlphaFoldDB" id="A0AAE1IY41"/>
<feature type="region of interest" description="Disordered" evidence="1">
    <location>
        <begin position="138"/>
        <end position="177"/>
    </location>
</feature>
<evidence type="ECO:0008006" key="4">
    <source>
        <dbReference type="Google" id="ProtNLM"/>
    </source>
</evidence>
<dbReference type="EMBL" id="JAWXYG010000010">
    <property type="protein sequence ID" value="KAK4260127.1"/>
    <property type="molecule type" value="Genomic_DNA"/>
</dbReference>
<protein>
    <recommendedName>
        <fullName evidence="4">Maternal effect embryo arrest 59</fullName>
    </recommendedName>
</protein>
<evidence type="ECO:0000313" key="3">
    <source>
        <dbReference type="Proteomes" id="UP001293593"/>
    </source>
</evidence>
<reference evidence="2" key="1">
    <citation type="submission" date="2023-10" db="EMBL/GenBank/DDBJ databases">
        <title>Chromosome-level genome of the transformable northern wattle, Acacia crassicarpa.</title>
        <authorList>
            <person name="Massaro I."/>
            <person name="Sinha N.R."/>
            <person name="Poethig S."/>
            <person name="Leichty A.R."/>
        </authorList>
    </citation>
    <scope>NUCLEOTIDE SEQUENCE</scope>
    <source>
        <strain evidence="2">Acra3RX</strain>
        <tissue evidence="2">Leaf</tissue>
    </source>
</reference>
<keyword evidence="3" id="KW-1185">Reference proteome</keyword>
<evidence type="ECO:0000313" key="2">
    <source>
        <dbReference type="EMBL" id="KAK4260127.1"/>
    </source>
</evidence>
<name>A0AAE1IY41_9FABA</name>
<feature type="region of interest" description="Disordered" evidence="1">
    <location>
        <begin position="29"/>
        <end position="60"/>
    </location>
</feature>
<accession>A0AAE1IY41</accession>
<dbReference type="PANTHER" id="PTHR34686">
    <property type="entry name" value="MATERNAL EFFECT EMBRYO ARREST PROTEIN"/>
    <property type="match status" value="1"/>
</dbReference>
<proteinExistence type="predicted"/>
<comment type="caution">
    <text evidence="2">The sequence shown here is derived from an EMBL/GenBank/DDBJ whole genome shotgun (WGS) entry which is preliminary data.</text>
</comment>
<dbReference type="Proteomes" id="UP001293593">
    <property type="component" value="Unassembled WGS sequence"/>
</dbReference>